<evidence type="ECO:0000256" key="6">
    <source>
        <dbReference type="SAM" id="MobiDB-lite"/>
    </source>
</evidence>
<dbReference type="PIRSF" id="PIRSF001427">
    <property type="entry name" value="NHase_beta"/>
    <property type="match status" value="1"/>
</dbReference>
<dbReference type="Gene3D" id="2.30.30.50">
    <property type="match status" value="1"/>
</dbReference>
<dbReference type="SUPFAM" id="SSF50090">
    <property type="entry name" value="Electron transport accessory proteins"/>
    <property type="match status" value="1"/>
</dbReference>
<evidence type="ECO:0000259" key="7">
    <source>
        <dbReference type="Pfam" id="PF02211"/>
    </source>
</evidence>
<dbReference type="Gene3D" id="1.10.472.20">
    <property type="entry name" value="Nitrile hydratase, beta subunit"/>
    <property type="match status" value="1"/>
</dbReference>
<dbReference type="RefSeq" id="WP_263233949.1">
    <property type="nucleotide sequence ID" value="NZ_CP106793.1"/>
</dbReference>
<dbReference type="Pfam" id="PF21006">
    <property type="entry name" value="NHase_beta_N"/>
    <property type="match status" value="1"/>
</dbReference>
<dbReference type="InterPro" id="IPR042262">
    <property type="entry name" value="CN_hydtase_beta_C"/>
</dbReference>
<comment type="catalytic activity">
    <reaction evidence="4 5">
        <text>an aliphatic primary amide = an aliphatic nitrile + H2O</text>
        <dbReference type="Rhea" id="RHEA:12673"/>
        <dbReference type="ChEBI" id="CHEBI:15377"/>
        <dbReference type="ChEBI" id="CHEBI:65285"/>
        <dbReference type="ChEBI" id="CHEBI:80291"/>
        <dbReference type="EC" id="4.2.1.84"/>
    </reaction>
</comment>
<dbReference type="InterPro" id="IPR003168">
    <property type="entry name" value="Nitrile_hydratase_bsu"/>
</dbReference>
<proteinExistence type="inferred from homology"/>
<accession>A0ABY6EAM0</accession>
<feature type="domain" description="Nitrile hydratase beta subunit" evidence="7">
    <location>
        <begin position="131"/>
        <end position="224"/>
    </location>
</feature>
<evidence type="ECO:0000313" key="10">
    <source>
        <dbReference type="Proteomes" id="UP001061298"/>
    </source>
</evidence>
<dbReference type="EMBL" id="CP106793">
    <property type="protein sequence ID" value="UXY23750.1"/>
    <property type="molecule type" value="Genomic_DNA"/>
</dbReference>
<dbReference type="GO" id="GO:0018822">
    <property type="term" value="F:nitrile hydratase activity"/>
    <property type="evidence" value="ECO:0007669"/>
    <property type="project" value="UniProtKB-EC"/>
</dbReference>
<feature type="region of interest" description="Disordered" evidence="6">
    <location>
        <begin position="1"/>
        <end position="24"/>
    </location>
</feature>
<keyword evidence="3 5" id="KW-0456">Lyase</keyword>
<organism evidence="9 10">
    <name type="scientific">Streptomyces cynarae</name>
    <dbReference type="NCBI Taxonomy" id="2981134"/>
    <lineage>
        <taxon>Bacteria</taxon>
        <taxon>Bacillati</taxon>
        <taxon>Actinomycetota</taxon>
        <taxon>Actinomycetes</taxon>
        <taxon>Kitasatosporales</taxon>
        <taxon>Streptomycetaceae</taxon>
        <taxon>Streptomyces</taxon>
    </lineage>
</organism>
<keyword evidence="10" id="KW-1185">Reference proteome</keyword>
<evidence type="ECO:0000256" key="1">
    <source>
        <dbReference type="ARBA" id="ARBA00004042"/>
    </source>
</evidence>
<evidence type="ECO:0000256" key="5">
    <source>
        <dbReference type="PIRNR" id="PIRNR001427"/>
    </source>
</evidence>
<dbReference type="InterPro" id="IPR049054">
    <property type="entry name" value="CN_hydtase_beta-like_N"/>
</dbReference>
<dbReference type="Proteomes" id="UP001061298">
    <property type="component" value="Chromosome"/>
</dbReference>
<dbReference type="EC" id="4.2.1.84" evidence="5"/>
<comment type="similarity">
    <text evidence="2 5">Belongs to the nitrile hydratase subunit beta family.</text>
</comment>
<feature type="domain" description="Nitrile hydratase beta subunit-like N-terminal" evidence="8">
    <location>
        <begin position="1"/>
        <end position="107"/>
    </location>
</feature>
<evidence type="ECO:0000256" key="3">
    <source>
        <dbReference type="ARBA" id="ARBA00023239"/>
    </source>
</evidence>
<evidence type="ECO:0000259" key="8">
    <source>
        <dbReference type="Pfam" id="PF21006"/>
    </source>
</evidence>
<gene>
    <name evidence="9" type="primary">nthB</name>
    <name evidence="9" type="ORF">N8I84_37460</name>
</gene>
<comment type="function">
    <text evidence="1 5">NHase catalyzes the hydration of various nitrile compounds to the corresponding amides.</text>
</comment>
<dbReference type="Pfam" id="PF02211">
    <property type="entry name" value="NHase_beta_C"/>
    <property type="match status" value="1"/>
</dbReference>
<reference evidence="9" key="1">
    <citation type="submission" date="2022-10" db="EMBL/GenBank/DDBJ databases">
        <authorList>
            <person name="Mo P."/>
        </authorList>
    </citation>
    <scope>NUCLEOTIDE SEQUENCE</scope>
    <source>
        <strain evidence="9">HUAS 13-4</strain>
    </source>
</reference>
<evidence type="ECO:0000256" key="2">
    <source>
        <dbReference type="ARBA" id="ARBA00009098"/>
    </source>
</evidence>
<name>A0ABY6EAM0_9ACTN</name>
<sequence>MDGVADMGGTSGWGPVHPPRRDEPVFEKPWQGRAFALALVSSRIACGGYNPDAFRHAHERLDRAAYLDEGYFGRWLNGAELMLTESAALAAGAIDARARNLRGEHVEEPPVPAPRPDYRPTAAPVGAGSLRSVDTAPAFAVGERVRAKDMSPPGHTRLARYLRGHTGVVERIQPASVLPDTNAHFQGENPQHVYSVRFDARELWGEDAEPFTLTAELFESYLEKSS</sequence>
<dbReference type="InterPro" id="IPR008990">
    <property type="entry name" value="Elect_transpt_acc-like_dom_sf"/>
</dbReference>
<evidence type="ECO:0000313" key="9">
    <source>
        <dbReference type="EMBL" id="UXY23750.1"/>
    </source>
</evidence>
<evidence type="ECO:0000256" key="4">
    <source>
        <dbReference type="ARBA" id="ARBA00044877"/>
    </source>
</evidence>
<dbReference type="InterPro" id="IPR024690">
    <property type="entry name" value="CN_hydtase_beta_dom_C"/>
</dbReference>
<dbReference type="NCBIfam" id="TIGR03888">
    <property type="entry name" value="nitrile_beta"/>
    <property type="match status" value="1"/>
</dbReference>
<protein>
    <recommendedName>
        <fullName evidence="5">Nitrile hydratase subunit beta</fullName>
        <shortName evidence="5">NHase</shortName>
        <ecNumber evidence="5">4.2.1.84</ecNumber>
    </recommendedName>
</protein>